<name>A0A1B6FUF6_9HEMI</name>
<gene>
    <name evidence="2" type="ORF">g.184</name>
</gene>
<feature type="compositionally biased region" description="Low complexity" evidence="1">
    <location>
        <begin position="177"/>
        <end position="190"/>
    </location>
</feature>
<dbReference type="AlphaFoldDB" id="A0A1B6FUF6"/>
<accession>A0A1B6FUF6</accession>
<feature type="region of interest" description="Disordered" evidence="1">
    <location>
        <begin position="85"/>
        <end position="124"/>
    </location>
</feature>
<feature type="non-terminal residue" evidence="2">
    <location>
        <position position="1"/>
    </location>
</feature>
<reference evidence="2" key="1">
    <citation type="submission" date="2015-11" db="EMBL/GenBank/DDBJ databases">
        <title>De novo transcriptome assembly of four potential Pierce s Disease insect vectors from Arizona vineyards.</title>
        <authorList>
            <person name="Tassone E.E."/>
        </authorList>
    </citation>
    <scope>NUCLEOTIDE SEQUENCE</scope>
</reference>
<feature type="region of interest" description="Disordered" evidence="1">
    <location>
        <begin position="248"/>
        <end position="275"/>
    </location>
</feature>
<feature type="compositionally biased region" description="Polar residues" evidence="1">
    <location>
        <begin position="159"/>
        <end position="171"/>
    </location>
</feature>
<proteinExistence type="predicted"/>
<feature type="compositionally biased region" description="Pro residues" evidence="1">
    <location>
        <begin position="1"/>
        <end position="18"/>
    </location>
</feature>
<organism evidence="2">
    <name type="scientific">Cuerna arida</name>
    <dbReference type="NCBI Taxonomy" id="1464854"/>
    <lineage>
        <taxon>Eukaryota</taxon>
        <taxon>Metazoa</taxon>
        <taxon>Ecdysozoa</taxon>
        <taxon>Arthropoda</taxon>
        <taxon>Hexapoda</taxon>
        <taxon>Insecta</taxon>
        <taxon>Pterygota</taxon>
        <taxon>Neoptera</taxon>
        <taxon>Paraneoptera</taxon>
        <taxon>Hemiptera</taxon>
        <taxon>Auchenorrhyncha</taxon>
        <taxon>Membracoidea</taxon>
        <taxon>Cicadellidae</taxon>
        <taxon>Cicadellinae</taxon>
        <taxon>Proconiini</taxon>
        <taxon>Cuerna</taxon>
    </lineage>
</organism>
<evidence type="ECO:0000256" key="1">
    <source>
        <dbReference type="SAM" id="MobiDB-lite"/>
    </source>
</evidence>
<feature type="region of interest" description="Disordered" evidence="1">
    <location>
        <begin position="155"/>
        <end position="193"/>
    </location>
</feature>
<evidence type="ECO:0000313" key="2">
    <source>
        <dbReference type="EMBL" id="JAS53623.1"/>
    </source>
</evidence>
<protein>
    <submittedName>
        <fullName evidence="2">Uncharacterized protein</fullName>
    </submittedName>
</protein>
<feature type="non-terminal residue" evidence="2">
    <location>
        <position position="275"/>
    </location>
</feature>
<feature type="compositionally biased region" description="Basic and acidic residues" evidence="1">
    <location>
        <begin position="251"/>
        <end position="264"/>
    </location>
</feature>
<dbReference type="EMBL" id="GECZ01016146">
    <property type="protein sequence ID" value="JAS53623.1"/>
    <property type="molecule type" value="Transcribed_RNA"/>
</dbReference>
<sequence>RKLVPLTPPAPGASPPPLLSQEPLDEAQLLQLALGNLDPFTLAKVDDWSPGKPMKAEGRSIGWNTRLIAPHKSIWSADYKPQPLVTQKSDPCQIKRSSTSGTIVEKSVEIPKLSAKRPSQTTEEELKSIRSQFGISPQPMKKLRQNDEDILDLLDKTDQTPPRSDMTQPQLLESPKKTNTNPFTKTTPSSANKFSGLSKLAQFRRTPVSESNVQSRYFNSQPVKNINENESKTNTLKDLSNVLENQVPETGKTHVEKHVEKLSDGKISSLIEDSG</sequence>
<feature type="region of interest" description="Disordered" evidence="1">
    <location>
        <begin position="1"/>
        <end position="22"/>
    </location>
</feature>
<feature type="compositionally biased region" description="Polar residues" evidence="1">
    <location>
        <begin position="85"/>
        <end position="102"/>
    </location>
</feature>